<proteinExistence type="predicted"/>
<name>A0AAE1MUZ1_9FABA</name>
<reference evidence="2" key="1">
    <citation type="submission" date="2023-10" db="EMBL/GenBank/DDBJ databases">
        <title>Chromosome-level genome of the transformable northern wattle, Acacia crassicarpa.</title>
        <authorList>
            <person name="Massaro I."/>
            <person name="Sinha N.R."/>
            <person name="Poethig S."/>
            <person name="Leichty A.R."/>
        </authorList>
    </citation>
    <scope>NUCLEOTIDE SEQUENCE</scope>
    <source>
        <strain evidence="2">Acra3RX</strain>
        <tissue evidence="2">Leaf</tissue>
    </source>
</reference>
<gene>
    <name evidence="2" type="ORF">QN277_019202</name>
    <name evidence="1" type="ORF">QN277_024710</name>
</gene>
<dbReference type="PANTHER" id="PTHR34456">
    <property type="entry name" value="MITOVIRUS RNA-DEPENDENT RNA POLYMERASE"/>
    <property type="match status" value="1"/>
</dbReference>
<evidence type="ECO:0000313" key="1">
    <source>
        <dbReference type="EMBL" id="KAK4268001.1"/>
    </source>
</evidence>
<protein>
    <recommendedName>
        <fullName evidence="4">Reverse transcriptase domain-containing protein</fullName>
    </recommendedName>
</protein>
<dbReference type="Pfam" id="PF05919">
    <property type="entry name" value="Mitovir_RNA_pol"/>
    <property type="match status" value="1"/>
</dbReference>
<comment type="caution">
    <text evidence="2">The sequence shown here is derived from an EMBL/GenBank/DDBJ whole genome shotgun (WGS) entry which is preliminary data.</text>
</comment>
<keyword evidence="3" id="KW-1185">Reference proteome</keyword>
<evidence type="ECO:0000313" key="3">
    <source>
        <dbReference type="Proteomes" id="UP001293593"/>
    </source>
</evidence>
<evidence type="ECO:0008006" key="4">
    <source>
        <dbReference type="Google" id="ProtNLM"/>
    </source>
</evidence>
<dbReference type="PANTHER" id="PTHR34456:SF13">
    <property type="entry name" value="REVERSE TRANSCRIPTASE DOMAIN-CONTAINING PROTEIN"/>
    <property type="match status" value="1"/>
</dbReference>
<organism evidence="2 3">
    <name type="scientific">Acacia crassicarpa</name>
    <name type="common">northern wattle</name>
    <dbReference type="NCBI Taxonomy" id="499986"/>
    <lineage>
        <taxon>Eukaryota</taxon>
        <taxon>Viridiplantae</taxon>
        <taxon>Streptophyta</taxon>
        <taxon>Embryophyta</taxon>
        <taxon>Tracheophyta</taxon>
        <taxon>Spermatophyta</taxon>
        <taxon>Magnoliopsida</taxon>
        <taxon>eudicotyledons</taxon>
        <taxon>Gunneridae</taxon>
        <taxon>Pentapetalae</taxon>
        <taxon>rosids</taxon>
        <taxon>fabids</taxon>
        <taxon>Fabales</taxon>
        <taxon>Fabaceae</taxon>
        <taxon>Caesalpinioideae</taxon>
        <taxon>mimosoid clade</taxon>
        <taxon>Acacieae</taxon>
        <taxon>Acacia</taxon>
    </lineage>
</organism>
<dbReference type="EMBL" id="JAWXYG010000004">
    <property type="protein sequence ID" value="KAK4276233.1"/>
    <property type="molecule type" value="Genomic_DNA"/>
</dbReference>
<dbReference type="EMBL" id="JAWXYG010000007">
    <property type="protein sequence ID" value="KAK4268001.1"/>
    <property type="molecule type" value="Genomic_DNA"/>
</dbReference>
<dbReference type="Proteomes" id="UP001293593">
    <property type="component" value="Unassembled WGS sequence"/>
</dbReference>
<dbReference type="InterPro" id="IPR008686">
    <property type="entry name" value="RNA_pol_mitovir"/>
</dbReference>
<evidence type="ECO:0000313" key="2">
    <source>
        <dbReference type="EMBL" id="KAK4276233.1"/>
    </source>
</evidence>
<accession>A0AAE1MUZ1</accession>
<dbReference type="AlphaFoldDB" id="A0AAE1MUZ1"/>
<sequence length="100" mass="11370">MDGTFNQTKPKVRLVPSYTCFSYDLKSAYGSWPIFAFTRHLLVWWAAEQVRPGIRFDKYAVLGDDVLITDPLVAEQYRLGLQRLGVKISPSKSLISSTRS</sequence>